<reference evidence="2" key="2">
    <citation type="submission" date="2020-12" db="EMBL/GenBank/DDBJ databases">
        <authorList>
            <person name="Kanost M."/>
        </authorList>
    </citation>
    <scope>NUCLEOTIDE SEQUENCE</scope>
</reference>
<feature type="compositionally biased region" description="Polar residues" evidence="1">
    <location>
        <begin position="181"/>
        <end position="198"/>
    </location>
</feature>
<keyword evidence="3" id="KW-1185">Reference proteome</keyword>
<sequence length="207" mass="23526">MSKSGSNKKNISYLWSSQLSFLDNFKPPNTYLLPEPTASPSSSYIQPTREFELSQDFMPLSSNLSPLLTQLETPTPEIVNIASSSRSTCLNEEAPLRKRKRKVDHANKVPKHLNKKKRKVDGIDHLFLSYADTFKKFPPREQALLKLELAKLFSNTELKLLQHNSDESQASSPAHSNSSSVDNTTLQEIIENTKQPTEYFTEIKKEE</sequence>
<evidence type="ECO:0008006" key="4">
    <source>
        <dbReference type="Google" id="ProtNLM"/>
    </source>
</evidence>
<reference evidence="2" key="1">
    <citation type="journal article" date="2016" name="Insect Biochem. Mol. Biol.">
        <title>Multifaceted biological insights from a draft genome sequence of the tobacco hornworm moth, Manduca sexta.</title>
        <authorList>
            <person name="Kanost M.R."/>
            <person name="Arrese E.L."/>
            <person name="Cao X."/>
            <person name="Chen Y.R."/>
            <person name="Chellapilla S."/>
            <person name="Goldsmith M.R."/>
            <person name="Grosse-Wilde E."/>
            <person name="Heckel D.G."/>
            <person name="Herndon N."/>
            <person name="Jiang H."/>
            <person name="Papanicolaou A."/>
            <person name="Qu J."/>
            <person name="Soulages J.L."/>
            <person name="Vogel H."/>
            <person name="Walters J."/>
            <person name="Waterhouse R.M."/>
            <person name="Ahn S.J."/>
            <person name="Almeida F.C."/>
            <person name="An C."/>
            <person name="Aqrawi P."/>
            <person name="Bretschneider A."/>
            <person name="Bryant W.B."/>
            <person name="Bucks S."/>
            <person name="Chao H."/>
            <person name="Chevignon G."/>
            <person name="Christen J.M."/>
            <person name="Clarke D.F."/>
            <person name="Dittmer N.T."/>
            <person name="Ferguson L.C.F."/>
            <person name="Garavelou S."/>
            <person name="Gordon K.H.J."/>
            <person name="Gunaratna R.T."/>
            <person name="Han Y."/>
            <person name="Hauser F."/>
            <person name="He Y."/>
            <person name="Heidel-Fischer H."/>
            <person name="Hirsh A."/>
            <person name="Hu Y."/>
            <person name="Jiang H."/>
            <person name="Kalra D."/>
            <person name="Klinner C."/>
            <person name="Konig C."/>
            <person name="Kovar C."/>
            <person name="Kroll A.R."/>
            <person name="Kuwar S.S."/>
            <person name="Lee S.L."/>
            <person name="Lehman R."/>
            <person name="Li K."/>
            <person name="Li Z."/>
            <person name="Liang H."/>
            <person name="Lovelace S."/>
            <person name="Lu Z."/>
            <person name="Mansfield J.H."/>
            <person name="McCulloch K.J."/>
            <person name="Mathew T."/>
            <person name="Morton B."/>
            <person name="Muzny D.M."/>
            <person name="Neunemann D."/>
            <person name="Ongeri F."/>
            <person name="Pauchet Y."/>
            <person name="Pu L.L."/>
            <person name="Pyrousis I."/>
            <person name="Rao X.J."/>
            <person name="Redding A."/>
            <person name="Roesel C."/>
            <person name="Sanchez-Gracia A."/>
            <person name="Schaack S."/>
            <person name="Shukla A."/>
            <person name="Tetreau G."/>
            <person name="Wang Y."/>
            <person name="Xiong G.H."/>
            <person name="Traut W."/>
            <person name="Walsh T.K."/>
            <person name="Worley K.C."/>
            <person name="Wu D."/>
            <person name="Wu W."/>
            <person name="Wu Y.Q."/>
            <person name="Zhang X."/>
            <person name="Zou Z."/>
            <person name="Zucker H."/>
            <person name="Briscoe A.D."/>
            <person name="Burmester T."/>
            <person name="Clem R.J."/>
            <person name="Feyereisen R."/>
            <person name="Grimmelikhuijzen C.J.P."/>
            <person name="Hamodrakas S.J."/>
            <person name="Hansson B.S."/>
            <person name="Huguet E."/>
            <person name="Jermiin L.S."/>
            <person name="Lan Q."/>
            <person name="Lehman H.K."/>
            <person name="Lorenzen M."/>
            <person name="Merzendorfer H."/>
            <person name="Michalopoulos I."/>
            <person name="Morton D.B."/>
            <person name="Muthukrishnan S."/>
            <person name="Oakeshott J.G."/>
            <person name="Palmer W."/>
            <person name="Park Y."/>
            <person name="Passarelli A.L."/>
            <person name="Rozas J."/>
            <person name="Schwartz L.M."/>
            <person name="Smith W."/>
            <person name="Southgate A."/>
            <person name="Vilcinskas A."/>
            <person name="Vogt R."/>
            <person name="Wang P."/>
            <person name="Werren J."/>
            <person name="Yu X.Q."/>
            <person name="Zhou J.J."/>
            <person name="Brown S.J."/>
            <person name="Scherer S.E."/>
            <person name="Richards S."/>
            <person name="Blissard G.W."/>
        </authorList>
    </citation>
    <scope>NUCLEOTIDE SEQUENCE</scope>
</reference>
<dbReference type="EMBL" id="JH668581">
    <property type="protein sequence ID" value="KAG6458397.1"/>
    <property type="molecule type" value="Genomic_DNA"/>
</dbReference>
<dbReference type="Proteomes" id="UP000791440">
    <property type="component" value="Unassembled WGS sequence"/>
</dbReference>
<feature type="region of interest" description="Disordered" evidence="1">
    <location>
        <begin position="164"/>
        <end position="207"/>
    </location>
</feature>
<evidence type="ECO:0000256" key="1">
    <source>
        <dbReference type="SAM" id="MobiDB-lite"/>
    </source>
</evidence>
<comment type="caution">
    <text evidence="2">The sequence shown here is derived from an EMBL/GenBank/DDBJ whole genome shotgun (WGS) entry which is preliminary data.</text>
</comment>
<gene>
    <name evidence="2" type="ORF">O3G_MSEX010844</name>
</gene>
<organism evidence="2 3">
    <name type="scientific">Manduca sexta</name>
    <name type="common">Tobacco hawkmoth</name>
    <name type="synonym">Tobacco hornworm</name>
    <dbReference type="NCBI Taxonomy" id="7130"/>
    <lineage>
        <taxon>Eukaryota</taxon>
        <taxon>Metazoa</taxon>
        <taxon>Ecdysozoa</taxon>
        <taxon>Arthropoda</taxon>
        <taxon>Hexapoda</taxon>
        <taxon>Insecta</taxon>
        <taxon>Pterygota</taxon>
        <taxon>Neoptera</taxon>
        <taxon>Endopterygota</taxon>
        <taxon>Lepidoptera</taxon>
        <taxon>Glossata</taxon>
        <taxon>Ditrysia</taxon>
        <taxon>Bombycoidea</taxon>
        <taxon>Sphingidae</taxon>
        <taxon>Sphinginae</taxon>
        <taxon>Sphingini</taxon>
        <taxon>Manduca</taxon>
    </lineage>
</organism>
<feature type="compositionally biased region" description="Low complexity" evidence="1">
    <location>
        <begin position="168"/>
        <end position="180"/>
    </location>
</feature>
<name>A0A921ZI04_MANSE</name>
<dbReference type="AlphaFoldDB" id="A0A921ZI04"/>
<evidence type="ECO:0000313" key="3">
    <source>
        <dbReference type="Proteomes" id="UP000791440"/>
    </source>
</evidence>
<accession>A0A921ZI04</accession>
<proteinExistence type="predicted"/>
<evidence type="ECO:0000313" key="2">
    <source>
        <dbReference type="EMBL" id="KAG6458397.1"/>
    </source>
</evidence>
<protein>
    <recommendedName>
        <fullName evidence="4">BESS domain-containing protein</fullName>
    </recommendedName>
</protein>